<reference evidence="2" key="1">
    <citation type="journal article" date="2019" name="Int. J. Syst. Evol. Microbiol.">
        <title>The Global Catalogue of Microorganisms (GCM) 10K type strain sequencing project: providing services to taxonomists for standard genome sequencing and annotation.</title>
        <authorList>
            <consortium name="The Broad Institute Genomics Platform"/>
            <consortium name="The Broad Institute Genome Sequencing Center for Infectious Disease"/>
            <person name="Wu L."/>
            <person name="Ma J."/>
        </authorList>
    </citation>
    <scope>NUCLEOTIDE SEQUENCE [LARGE SCALE GENOMIC DNA]</scope>
    <source>
        <strain evidence="2">CGMCC 1.15474</strain>
    </source>
</reference>
<evidence type="ECO:0000313" key="1">
    <source>
        <dbReference type="EMBL" id="MFD2212722.1"/>
    </source>
</evidence>
<dbReference type="InterPro" id="IPR016181">
    <property type="entry name" value="Acyl_CoA_acyltransferase"/>
</dbReference>
<dbReference type="SUPFAM" id="SSF55729">
    <property type="entry name" value="Acyl-CoA N-acyltransferases (Nat)"/>
    <property type="match status" value="1"/>
</dbReference>
<dbReference type="Proteomes" id="UP001597318">
    <property type="component" value="Unassembled WGS sequence"/>
</dbReference>
<dbReference type="RefSeq" id="WP_379050053.1">
    <property type="nucleotide sequence ID" value="NZ_JBHUIK010000001.1"/>
</dbReference>
<accession>A0ABW5BRJ1</accession>
<gene>
    <name evidence="1" type="ORF">ACFSKK_03240</name>
</gene>
<name>A0ABW5BRJ1_9BACI</name>
<evidence type="ECO:0000313" key="2">
    <source>
        <dbReference type="Proteomes" id="UP001597318"/>
    </source>
</evidence>
<protein>
    <recommendedName>
        <fullName evidence="3">GNAT family N-acetyltransferase</fullName>
    </recommendedName>
</protein>
<proteinExistence type="predicted"/>
<evidence type="ECO:0008006" key="3">
    <source>
        <dbReference type="Google" id="ProtNLM"/>
    </source>
</evidence>
<sequence>MIQLYNADNYHKIDWFSKRNGQFLKTYFEPLIEYEISRFIENVHSEIYLLEVDDLLLPVSVTDKQYKDSYVASPYTHYISYAKEELWELKNKGLEVILRPVIEMMGQFLRKSNMNKVVIVNNWFLSTNLFESTLSFNQIQRITEFLVKRFPKHTILFRSITKDLHENMMKSFDTVGYKRIMSRSIYLFYPEQKLTKQQLKNLYQDEKLIKKHQYTIRDASIEDCDVILLLYSELYIQKYSTNNPQFTTEFIRHAYKSKLLTFKVVCKGEQIVGAIGFFIQGKVLTTPILGYNMKMEKNTGLYRVLSFLITKEIMNNHYIGHRSAGAGEFKRKRGSTQQIEYTFFYQKHLPMTYKWGWNLLKKIMDLVVEPLAKKKQF</sequence>
<dbReference type="EMBL" id="JBHUIK010000001">
    <property type="protein sequence ID" value="MFD2212722.1"/>
    <property type="molecule type" value="Genomic_DNA"/>
</dbReference>
<comment type="caution">
    <text evidence="1">The sequence shown here is derived from an EMBL/GenBank/DDBJ whole genome shotgun (WGS) entry which is preliminary data.</text>
</comment>
<organism evidence="1 2">
    <name type="scientific">Metabacillus endolithicus</name>
    <dbReference type="NCBI Taxonomy" id="1535204"/>
    <lineage>
        <taxon>Bacteria</taxon>
        <taxon>Bacillati</taxon>
        <taxon>Bacillota</taxon>
        <taxon>Bacilli</taxon>
        <taxon>Bacillales</taxon>
        <taxon>Bacillaceae</taxon>
        <taxon>Metabacillus</taxon>
    </lineage>
</organism>
<keyword evidence="2" id="KW-1185">Reference proteome</keyword>